<dbReference type="PANTHER" id="PTHR12526">
    <property type="entry name" value="GLYCOSYLTRANSFERASE"/>
    <property type="match status" value="1"/>
</dbReference>
<dbReference type="EMBL" id="FPAS01000001">
    <property type="protein sequence ID" value="SFT45176.1"/>
    <property type="molecule type" value="Genomic_DNA"/>
</dbReference>
<dbReference type="OrthoDB" id="9771846at2"/>
<dbReference type="InterPro" id="IPR001296">
    <property type="entry name" value="Glyco_trans_1"/>
</dbReference>
<dbReference type="Gene3D" id="3.40.50.2000">
    <property type="entry name" value="Glycogen Phosphorylase B"/>
    <property type="match status" value="2"/>
</dbReference>
<gene>
    <name evidence="5" type="ORF">SAMN05216474_0642</name>
</gene>
<dbReference type="Pfam" id="PF13439">
    <property type="entry name" value="Glyco_transf_4"/>
    <property type="match status" value="1"/>
</dbReference>
<evidence type="ECO:0000313" key="5">
    <source>
        <dbReference type="EMBL" id="SFT45176.1"/>
    </source>
</evidence>
<evidence type="ECO:0000256" key="2">
    <source>
        <dbReference type="ARBA" id="ARBA00022679"/>
    </source>
</evidence>
<dbReference type="Proteomes" id="UP000236454">
    <property type="component" value="Unassembled WGS sequence"/>
</dbReference>
<dbReference type="STRING" id="477690.SAMN05216474_0642"/>
<organism evidence="5 6">
    <name type="scientific">Lishizhenia tianjinensis</name>
    <dbReference type="NCBI Taxonomy" id="477690"/>
    <lineage>
        <taxon>Bacteria</taxon>
        <taxon>Pseudomonadati</taxon>
        <taxon>Bacteroidota</taxon>
        <taxon>Flavobacteriia</taxon>
        <taxon>Flavobacteriales</taxon>
        <taxon>Crocinitomicaceae</taxon>
        <taxon>Lishizhenia</taxon>
    </lineage>
</organism>
<dbReference type="RefSeq" id="WP_090246246.1">
    <property type="nucleotide sequence ID" value="NZ_FPAS01000001.1"/>
</dbReference>
<dbReference type="PANTHER" id="PTHR12526:SF510">
    <property type="entry name" value="D-INOSITOL 3-PHOSPHATE GLYCOSYLTRANSFERASE"/>
    <property type="match status" value="1"/>
</dbReference>
<evidence type="ECO:0000259" key="3">
    <source>
        <dbReference type="Pfam" id="PF00534"/>
    </source>
</evidence>
<dbReference type="Pfam" id="PF00534">
    <property type="entry name" value="Glycos_transf_1"/>
    <property type="match status" value="1"/>
</dbReference>
<evidence type="ECO:0000313" key="6">
    <source>
        <dbReference type="Proteomes" id="UP000236454"/>
    </source>
</evidence>
<name>A0A1I6Y3Y7_9FLAO</name>
<evidence type="ECO:0000259" key="4">
    <source>
        <dbReference type="Pfam" id="PF13439"/>
    </source>
</evidence>
<keyword evidence="1" id="KW-0328">Glycosyltransferase</keyword>
<dbReference type="SUPFAM" id="SSF53756">
    <property type="entry name" value="UDP-Glycosyltransferase/glycogen phosphorylase"/>
    <property type="match status" value="1"/>
</dbReference>
<reference evidence="5 6" key="1">
    <citation type="submission" date="2016-10" db="EMBL/GenBank/DDBJ databases">
        <authorList>
            <person name="de Groot N.N."/>
        </authorList>
    </citation>
    <scope>NUCLEOTIDE SEQUENCE [LARGE SCALE GENOMIC DNA]</scope>
    <source>
        <strain evidence="5 6">CGMCC 1.7005</strain>
    </source>
</reference>
<dbReference type="GO" id="GO:0016757">
    <property type="term" value="F:glycosyltransferase activity"/>
    <property type="evidence" value="ECO:0007669"/>
    <property type="project" value="UniProtKB-KW"/>
</dbReference>
<dbReference type="AlphaFoldDB" id="A0A1I6Y3Y7"/>
<feature type="domain" description="Glycosyltransferase subfamily 4-like N-terminal" evidence="4">
    <location>
        <begin position="14"/>
        <end position="171"/>
    </location>
</feature>
<evidence type="ECO:0000256" key="1">
    <source>
        <dbReference type="ARBA" id="ARBA00022676"/>
    </source>
</evidence>
<keyword evidence="2 5" id="KW-0808">Transferase</keyword>
<dbReference type="InterPro" id="IPR028098">
    <property type="entry name" value="Glyco_trans_4-like_N"/>
</dbReference>
<proteinExistence type="predicted"/>
<sequence>MKIAYLSVFYPYRGGIAHFNYDLCKAFMMHHEVKVFNFSLQYPNFLFPGTTQYLEEGNDATKIENDRVLNSVNPLSYFSAAKAIKSYDPDLLVIGYWMPFVGPSLGTVAGLVRKKCKVVSVVHNAIPHETKIIDKPFTKYFLKRNSGLIALSKAVEDDIKKLHPTAKTTVVKHPDYTHFGDPISKEEARRILDIPQEDKVLLFFGIIREYKGLKLLLETMKELPEDYTLLCVGEVYGDDTEYREILKHPSLTKRVRFINDYVPDSEVKNYFCASDVNILPYKSATQSGISFIANQFNLPLIVTDVGGLRECIVEGKTGLLVKERTQENLKASILEYFEKGYMESFVANMQAEKDENSWENMGKKIVEFAKNL</sequence>
<feature type="domain" description="Glycosyl transferase family 1" evidence="3">
    <location>
        <begin position="185"/>
        <end position="340"/>
    </location>
</feature>
<protein>
    <submittedName>
        <fullName evidence="5">Glycosyltransferase involved in cell wall bisynthesis</fullName>
    </submittedName>
</protein>
<keyword evidence="6" id="KW-1185">Reference proteome</keyword>
<accession>A0A1I6Y3Y7</accession>